<gene>
    <name evidence="1" type="ORF">K505DRAFT_65484</name>
</gene>
<dbReference type="SUPFAM" id="SSF52047">
    <property type="entry name" value="RNI-like"/>
    <property type="match status" value="1"/>
</dbReference>
<evidence type="ECO:0000313" key="2">
    <source>
        <dbReference type="Proteomes" id="UP000799757"/>
    </source>
</evidence>
<reference evidence="1" key="1">
    <citation type="journal article" date="2020" name="Stud. Mycol.">
        <title>101 Dothideomycetes genomes: a test case for predicting lifestyles and emergence of pathogens.</title>
        <authorList>
            <person name="Haridas S."/>
            <person name="Albert R."/>
            <person name="Binder M."/>
            <person name="Bloem J."/>
            <person name="Labutti K."/>
            <person name="Salamov A."/>
            <person name="Andreopoulos B."/>
            <person name="Baker S."/>
            <person name="Barry K."/>
            <person name="Bills G."/>
            <person name="Bluhm B."/>
            <person name="Cannon C."/>
            <person name="Castanera R."/>
            <person name="Culley D."/>
            <person name="Daum C."/>
            <person name="Ezra D."/>
            <person name="Gonzalez J."/>
            <person name="Henrissat B."/>
            <person name="Kuo A."/>
            <person name="Liang C."/>
            <person name="Lipzen A."/>
            <person name="Lutzoni F."/>
            <person name="Magnuson J."/>
            <person name="Mondo S."/>
            <person name="Nolan M."/>
            <person name="Ohm R."/>
            <person name="Pangilinan J."/>
            <person name="Park H.-J."/>
            <person name="Ramirez L."/>
            <person name="Alfaro M."/>
            <person name="Sun H."/>
            <person name="Tritt A."/>
            <person name="Yoshinaga Y."/>
            <person name="Zwiers L.-H."/>
            <person name="Turgeon B."/>
            <person name="Goodwin S."/>
            <person name="Spatafora J."/>
            <person name="Crous P."/>
            <person name="Grigoriev I."/>
        </authorList>
    </citation>
    <scope>NUCLEOTIDE SEQUENCE</scope>
    <source>
        <strain evidence="1">CBS 109.77</strain>
    </source>
</reference>
<name>A0A6A6XUZ2_9PLEO</name>
<sequence>MKHIELHATPHSPKPCISDAYKKDLGILKSVEKADSLHFEPNCKACLDGAKMVLERAKSVKKFKLSGFCLDNSDRKISTNDEGVISDPVFTALFGHLKEPGAQPLRLTSLSLDIIDLTECKVNYANVIHFETLKKLRLRNCWRPDLFLDCMMHPNHGRATRLEELIIENHEDEQERLLNSTLDRFLKHNKGLKNLQLYLMNIGALPTLENIIWHGDTLEKLFVCVRKQPRDPNGNHESYTTPDQLAQLCSSMPQLKQLALSLAEWPVSMDCKLHKDKAGFKEKILVSLQ</sequence>
<dbReference type="Proteomes" id="UP000799757">
    <property type="component" value="Unassembled WGS sequence"/>
</dbReference>
<keyword evidence="2" id="KW-1185">Reference proteome</keyword>
<accession>A0A6A6XUZ2</accession>
<organism evidence="1 2">
    <name type="scientific">Melanomma pulvis-pyrius CBS 109.77</name>
    <dbReference type="NCBI Taxonomy" id="1314802"/>
    <lineage>
        <taxon>Eukaryota</taxon>
        <taxon>Fungi</taxon>
        <taxon>Dikarya</taxon>
        <taxon>Ascomycota</taxon>
        <taxon>Pezizomycotina</taxon>
        <taxon>Dothideomycetes</taxon>
        <taxon>Pleosporomycetidae</taxon>
        <taxon>Pleosporales</taxon>
        <taxon>Melanommataceae</taxon>
        <taxon>Melanomma</taxon>
    </lineage>
</organism>
<protein>
    <recommendedName>
        <fullName evidence="3">F-box domain-containing protein</fullName>
    </recommendedName>
</protein>
<dbReference type="OrthoDB" id="3793415at2759"/>
<evidence type="ECO:0000313" key="1">
    <source>
        <dbReference type="EMBL" id="KAF2799377.1"/>
    </source>
</evidence>
<proteinExistence type="predicted"/>
<evidence type="ECO:0008006" key="3">
    <source>
        <dbReference type="Google" id="ProtNLM"/>
    </source>
</evidence>
<dbReference type="EMBL" id="MU001765">
    <property type="protein sequence ID" value="KAF2799377.1"/>
    <property type="molecule type" value="Genomic_DNA"/>
</dbReference>
<dbReference type="AlphaFoldDB" id="A0A6A6XUZ2"/>